<gene>
    <name evidence="1" type="ORF">BWZ43_16475</name>
</gene>
<protein>
    <recommendedName>
        <fullName evidence="3">Glycosyltransferase</fullName>
    </recommendedName>
</protein>
<keyword evidence="2" id="KW-1185">Reference proteome</keyword>
<evidence type="ECO:0000313" key="2">
    <source>
        <dbReference type="Proteomes" id="UP000189761"/>
    </source>
</evidence>
<reference evidence="1 2" key="1">
    <citation type="submission" date="2017-01" db="EMBL/GenBank/DDBJ databases">
        <title>Draft genome sequence of Bacillus oleronius.</title>
        <authorList>
            <person name="Allam M."/>
        </authorList>
    </citation>
    <scope>NUCLEOTIDE SEQUENCE [LARGE SCALE GENOMIC DNA]</scope>
    <source>
        <strain evidence="1 2">DSM 9356</strain>
    </source>
</reference>
<evidence type="ECO:0008006" key="3">
    <source>
        <dbReference type="Google" id="ProtNLM"/>
    </source>
</evidence>
<name>A0A8E2I785_9BACI</name>
<evidence type="ECO:0000313" key="1">
    <source>
        <dbReference type="EMBL" id="OOP67305.1"/>
    </source>
</evidence>
<accession>A0A8E2I785</accession>
<organism evidence="1 2">
    <name type="scientific">Heyndrickxia oleronia</name>
    <dbReference type="NCBI Taxonomy" id="38875"/>
    <lineage>
        <taxon>Bacteria</taxon>
        <taxon>Bacillati</taxon>
        <taxon>Bacillota</taxon>
        <taxon>Bacilli</taxon>
        <taxon>Bacillales</taxon>
        <taxon>Bacillaceae</taxon>
        <taxon>Heyndrickxia</taxon>
    </lineage>
</organism>
<dbReference type="Proteomes" id="UP000189761">
    <property type="component" value="Unassembled WGS sequence"/>
</dbReference>
<dbReference type="Gene3D" id="3.40.50.2000">
    <property type="entry name" value="Glycogen Phosphorylase B"/>
    <property type="match status" value="1"/>
</dbReference>
<dbReference type="AlphaFoldDB" id="A0A8E2I785"/>
<sequence>MNIFHGIVEIAGQMGILSDALKAKGHYSVGYNTFHSYLGYKDHLVNTDLNQIKANQEDIINSFDIFHFHYNTTLHENHEDLPYLQSKGKKMIMHHWGNDVRFHDLAKVNNPYAYTGDSPPNEVMHENLTKISKYIKHAIVQDYEVYDYVKDYYEKVHVVPIAIDISKFYPHFPKVDKDKPLILHAPTNPDFKGTTYIENTLAELRKTHAFDYQRIEKMNHDEVIKLYEKADIIVDQVLCGSYGLLSVESMALGKPVITYIRPDLITKFPSVLPIVNANPDNLYNQIKLLLDNPMLRLNVGILGREYAMRVHGHHAVADQLLSIYSQL</sequence>
<comment type="caution">
    <text evidence="1">The sequence shown here is derived from an EMBL/GenBank/DDBJ whole genome shotgun (WGS) entry which is preliminary data.</text>
</comment>
<proteinExistence type="predicted"/>
<dbReference type="RefSeq" id="WP_078110743.1">
    <property type="nucleotide sequence ID" value="NZ_CP065424.1"/>
</dbReference>
<dbReference type="EMBL" id="MTLA01000210">
    <property type="protein sequence ID" value="OOP67305.1"/>
    <property type="molecule type" value="Genomic_DNA"/>
</dbReference>
<dbReference type="SUPFAM" id="SSF53756">
    <property type="entry name" value="UDP-Glycosyltransferase/glycogen phosphorylase"/>
    <property type="match status" value="1"/>
</dbReference>